<dbReference type="SUPFAM" id="SSF53474">
    <property type="entry name" value="alpha/beta-Hydrolases"/>
    <property type="match status" value="1"/>
</dbReference>
<dbReference type="EMBL" id="CP002046">
    <property type="protein sequence ID" value="EAP88108.1"/>
    <property type="molecule type" value="Genomic_DNA"/>
</dbReference>
<dbReference type="InterPro" id="IPR050583">
    <property type="entry name" value="Mycobacterial_A85_antigen"/>
</dbReference>
<dbReference type="InterPro" id="IPR029058">
    <property type="entry name" value="AB_hydrolase_fold"/>
</dbReference>
<keyword evidence="2" id="KW-1185">Reference proteome</keyword>
<dbReference type="eggNOG" id="COG2819">
    <property type="taxonomic scope" value="Bacteria"/>
</dbReference>
<organism evidence="1 2">
    <name type="scientific">Croceibacter atlanticus (strain ATCC BAA-628 / JCM 21780 / CIP 108009 / IAM 15332 / KCTC 12090 / HTCC2559)</name>
    <dbReference type="NCBI Taxonomy" id="216432"/>
    <lineage>
        <taxon>Bacteria</taxon>
        <taxon>Pseudomonadati</taxon>
        <taxon>Bacteroidota</taxon>
        <taxon>Flavobacteriia</taxon>
        <taxon>Flavobacteriales</taxon>
        <taxon>Flavobacteriaceae</taxon>
        <taxon>Croceibacter</taxon>
    </lineage>
</organism>
<dbReference type="RefSeq" id="WP_013186784.1">
    <property type="nucleotide sequence ID" value="NC_014230.1"/>
</dbReference>
<dbReference type="Gene3D" id="3.40.50.1820">
    <property type="entry name" value="alpha/beta hydrolase"/>
    <property type="match status" value="1"/>
</dbReference>
<evidence type="ECO:0000313" key="1">
    <source>
        <dbReference type="EMBL" id="EAP88108.1"/>
    </source>
</evidence>
<proteinExistence type="predicted"/>
<dbReference type="KEGG" id="cat:CA2559_05095"/>
<evidence type="ECO:0008006" key="3">
    <source>
        <dbReference type="Google" id="ProtNLM"/>
    </source>
</evidence>
<dbReference type="AlphaFoldDB" id="A3U791"/>
<dbReference type="OrthoDB" id="9784036at2"/>
<dbReference type="InterPro" id="IPR000801">
    <property type="entry name" value="Esterase-like"/>
</dbReference>
<protein>
    <recommendedName>
        <fullName evidence="3">Esterase</fullName>
    </recommendedName>
</protein>
<reference evidence="1 2" key="1">
    <citation type="journal article" date="2010" name="J. Bacteriol.">
        <title>The complete genome sequence of Croceibacter atlanticus HTCC2559T.</title>
        <authorList>
            <person name="Oh H.M."/>
            <person name="Kang I."/>
            <person name="Ferriera S."/>
            <person name="Giovannoni S.J."/>
            <person name="Cho J.C."/>
        </authorList>
    </citation>
    <scope>NUCLEOTIDE SEQUENCE [LARGE SCALE GENOMIC DNA]</scope>
    <source>
        <strain evidence="2">ATCC BAA-628 / HTCC2559 / KCTC 12090</strain>
    </source>
</reference>
<name>A3U791_CROAH</name>
<dbReference type="STRING" id="216432.CA2559_05095"/>
<gene>
    <name evidence="1" type="ordered locus">CA2559_05095</name>
</gene>
<accession>A3U791</accession>
<dbReference type="PROSITE" id="PS51257">
    <property type="entry name" value="PROKAR_LIPOPROTEIN"/>
    <property type="match status" value="1"/>
</dbReference>
<dbReference type="HOGENOM" id="CLU_039834_1_2_10"/>
<dbReference type="GeneID" id="89452811"/>
<dbReference type="Pfam" id="PF00756">
    <property type="entry name" value="Esterase"/>
    <property type="match status" value="1"/>
</dbReference>
<dbReference type="Proteomes" id="UP000002297">
    <property type="component" value="Chromosome"/>
</dbReference>
<dbReference type="ESTHER" id="croah-a3u791">
    <property type="family name" value="A85-IroE-IroD-Fes-Yiel"/>
</dbReference>
<dbReference type="PANTHER" id="PTHR48098:SF6">
    <property type="entry name" value="FERRI-BACILLIBACTIN ESTERASE BESA"/>
    <property type="match status" value="1"/>
</dbReference>
<sequence length="329" mass="37595">MKSNFLLIFGLVLTVFGCKEMTLQVKKEAVKEKQIAEEFVFKVLDSAVLKEGKLFRVDSFPSQFVVPRTVDVWVPKSYSKDSTYAVLYMNDGQNLFDSTTTWNKQEWKVDETLSRLIQQDSVKNTIVVSVHSIPEFRHSDYFPQKPLEQLPSTAYDSVVVMAKNNDVSKTEFVSNSDNYLKFLVEEVKPQIDAQFSTKTGVEHTVIAGSSMGGLISWYAVTEYPRIFGGAICMSTHWPGAMPFEGNPLPEAYFSYLETKLPSLETHKFYFDYGDKTLDALYPPFATRVDAVFKEAGFTEDNFKNMFFKGTDHSEVSWQKRLHIPLKFTL</sequence>
<evidence type="ECO:0000313" key="2">
    <source>
        <dbReference type="Proteomes" id="UP000002297"/>
    </source>
</evidence>
<dbReference type="PANTHER" id="PTHR48098">
    <property type="entry name" value="ENTEROCHELIN ESTERASE-RELATED"/>
    <property type="match status" value="1"/>
</dbReference>